<dbReference type="InterPro" id="IPR011043">
    <property type="entry name" value="Gal_Oxase/kelch_b-propeller"/>
</dbReference>
<evidence type="ECO:0000313" key="5">
    <source>
        <dbReference type="Proteomes" id="UP001630127"/>
    </source>
</evidence>
<evidence type="ECO:0000313" key="4">
    <source>
        <dbReference type="EMBL" id="KAL3516221.1"/>
    </source>
</evidence>
<evidence type="ECO:0000259" key="2">
    <source>
        <dbReference type="Pfam" id="PF07250"/>
    </source>
</evidence>
<dbReference type="EMBL" id="JBJUIK010000010">
    <property type="protein sequence ID" value="KAL3516221.1"/>
    <property type="molecule type" value="Genomic_DNA"/>
</dbReference>
<dbReference type="InterPro" id="IPR015202">
    <property type="entry name" value="GO-like_E_set"/>
</dbReference>
<dbReference type="InterPro" id="IPR037293">
    <property type="entry name" value="Gal_Oxidase_central_sf"/>
</dbReference>
<gene>
    <name evidence="4" type="ORF">ACH5RR_023123</name>
</gene>
<evidence type="ECO:0008006" key="6">
    <source>
        <dbReference type="Google" id="ProtNLM"/>
    </source>
</evidence>
<comment type="caution">
    <text evidence="4">The sequence shown here is derived from an EMBL/GenBank/DDBJ whole genome shotgun (WGS) entry which is preliminary data.</text>
</comment>
<dbReference type="InterPro" id="IPR009880">
    <property type="entry name" value="Glyoxal_oxidase_N"/>
</dbReference>
<dbReference type="InterPro" id="IPR014756">
    <property type="entry name" value="Ig_E-set"/>
</dbReference>
<dbReference type="Pfam" id="PF07250">
    <property type="entry name" value="Glyoxal_oxid_N"/>
    <property type="match status" value="1"/>
</dbReference>
<evidence type="ECO:0000256" key="1">
    <source>
        <dbReference type="ARBA" id="ARBA00022729"/>
    </source>
</evidence>
<feature type="domain" description="Galactose oxidase-like Early set" evidence="3">
    <location>
        <begin position="430"/>
        <end position="533"/>
    </location>
</feature>
<dbReference type="AlphaFoldDB" id="A0ABD2ZBM5"/>
<dbReference type="CDD" id="cd02851">
    <property type="entry name" value="E_set_GO_C"/>
    <property type="match status" value="1"/>
</dbReference>
<dbReference type="Gene3D" id="2.60.40.10">
    <property type="entry name" value="Immunoglobulins"/>
    <property type="match status" value="1"/>
</dbReference>
<dbReference type="Proteomes" id="UP001630127">
    <property type="component" value="Unassembled WGS sequence"/>
</dbReference>
<keyword evidence="1" id="KW-0732">Signal</keyword>
<dbReference type="InterPro" id="IPR013783">
    <property type="entry name" value="Ig-like_fold"/>
</dbReference>
<dbReference type="SUPFAM" id="SSF81296">
    <property type="entry name" value="E set domains"/>
    <property type="match status" value="1"/>
</dbReference>
<accession>A0ABD2ZBM5</accession>
<reference evidence="4 5" key="1">
    <citation type="submission" date="2024-11" db="EMBL/GenBank/DDBJ databases">
        <title>A near-complete genome assembly of Cinchona calisaya.</title>
        <authorList>
            <person name="Lian D.C."/>
            <person name="Zhao X.W."/>
            <person name="Wei L."/>
        </authorList>
    </citation>
    <scope>NUCLEOTIDE SEQUENCE [LARGE SCALE GENOMIC DNA]</scope>
    <source>
        <tissue evidence="4">Nenye</tissue>
    </source>
</reference>
<feature type="domain" description="Glyoxal oxidase N-terminal" evidence="2">
    <location>
        <begin position="28"/>
        <end position="421"/>
    </location>
</feature>
<proteinExistence type="predicted"/>
<dbReference type="PANTHER" id="PTHR32208">
    <property type="entry name" value="SECRETED PROTEIN-RELATED"/>
    <property type="match status" value="1"/>
</dbReference>
<sequence length="555" mass="62868">SQVKEVSFAAATQGEWRFLQESIGISAMHMQLLHNNKVIMFDRTDFGESNISLPHGRCRRDPHDQALKRDCTAHSVLYDIGSNSFRPLMVQTDTWCSSGAVLHDGTLIQTGGYNDGDRVVRRFHPCNDDYCDWIEFPNALSRRRWYASNQILTDGRIVIVGGRGQFNYEFYTQPPNSVNPKPTNPFNLDFLRETMDRSENNLYPFLYLLPDGNLFIFANTRSIIFDYHKRKVVREFPPIPGGFSRNYPSTGSSVLLPINDNGPNPIEAEVMVCGGAHPKAFNYAMRKVFMRASSTCGRLKVTDKNPSWKMETMPLARVMGDMLLLPDGDVIIINGASSGAAGFELARNPVTRPVIYQPNAMENNRFWIMETAKRPRMYHSCAVLLLDGRVLIGGSNPHALYNFTAAEFPTELSLEAFYPPYLAARHDHIRPRIVGMDEAIVYQKKFSVTFKVENFRNVRKASVRIIAPSFTTHSFAMNQRMVVLKKVKVVRVGPSTFRIIAVGPSTPELAPKGYYMLFVVHAQIPSEGMWMNVGSLASHCEYQMHQWNCSSIRLK</sequence>
<evidence type="ECO:0000259" key="3">
    <source>
        <dbReference type="Pfam" id="PF09118"/>
    </source>
</evidence>
<dbReference type="Gene3D" id="2.130.10.80">
    <property type="entry name" value="Galactose oxidase/kelch, beta-propeller"/>
    <property type="match status" value="1"/>
</dbReference>
<name>A0ABD2ZBM5_9GENT</name>
<dbReference type="PANTHER" id="PTHR32208:SF71">
    <property type="entry name" value="GLYOXAL OXIDASE-RELATED PROTEIN"/>
    <property type="match status" value="1"/>
</dbReference>
<protein>
    <recommendedName>
        <fullName evidence="6">Glyoxal oxidase</fullName>
    </recommendedName>
</protein>
<dbReference type="SUPFAM" id="SSF50965">
    <property type="entry name" value="Galactose oxidase, central domain"/>
    <property type="match status" value="1"/>
</dbReference>
<organism evidence="4 5">
    <name type="scientific">Cinchona calisaya</name>
    <dbReference type="NCBI Taxonomy" id="153742"/>
    <lineage>
        <taxon>Eukaryota</taxon>
        <taxon>Viridiplantae</taxon>
        <taxon>Streptophyta</taxon>
        <taxon>Embryophyta</taxon>
        <taxon>Tracheophyta</taxon>
        <taxon>Spermatophyta</taxon>
        <taxon>Magnoliopsida</taxon>
        <taxon>eudicotyledons</taxon>
        <taxon>Gunneridae</taxon>
        <taxon>Pentapetalae</taxon>
        <taxon>asterids</taxon>
        <taxon>lamiids</taxon>
        <taxon>Gentianales</taxon>
        <taxon>Rubiaceae</taxon>
        <taxon>Cinchonoideae</taxon>
        <taxon>Cinchoneae</taxon>
        <taxon>Cinchona</taxon>
    </lineage>
</organism>
<feature type="non-terminal residue" evidence="4">
    <location>
        <position position="1"/>
    </location>
</feature>
<keyword evidence="5" id="KW-1185">Reference proteome</keyword>
<dbReference type="Pfam" id="PF09118">
    <property type="entry name" value="GO-like_E_set"/>
    <property type="match status" value="1"/>
</dbReference>